<dbReference type="Proteomes" id="UP000291078">
    <property type="component" value="Unassembled WGS sequence"/>
</dbReference>
<feature type="domain" description="Class II aldolase/adducin N-terminal" evidence="2">
    <location>
        <begin position="30"/>
        <end position="207"/>
    </location>
</feature>
<organism evidence="3 4">
    <name type="scientific">Cupriavidus agavae</name>
    <dbReference type="NCBI Taxonomy" id="1001822"/>
    <lineage>
        <taxon>Bacteria</taxon>
        <taxon>Pseudomonadati</taxon>
        <taxon>Pseudomonadota</taxon>
        <taxon>Betaproteobacteria</taxon>
        <taxon>Burkholderiales</taxon>
        <taxon>Burkholderiaceae</taxon>
        <taxon>Cupriavidus</taxon>
    </lineage>
</organism>
<dbReference type="NCBIfam" id="NF005484">
    <property type="entry name" value="PRK07090.1"/>
    <property type="match status" value="1"/>
</dbReference>
<dbReference type="PANTHER" id="PTHR10672">
    <property type="entry name" value="ADDUCIN"/>
    <property type="match status" value="1"/>
</dbReference>
<dbReference type="InterPro" id="IPR001303">
    <property type="entry name" value="Aldolase_II/adducin_N"/>
</dbReference>
<evidence type="ECO:0000313" key="3">
    <source>
        <dbReference type="EMBL" id="RZT42503.1"/>
    </source>
</evidence>
<dbReference type="OrthoDB" id="5500703at2"/>
<dbReference type="InterPro" id="IPR051017">
    <property type="entry name" value="Aldolase-II_Adducin_sf"/>
</dbReference>
<proteinExistence type="inferred from homology"/>
<sequence length="262" mass="28739">MTNEDRKSLTDEALRRLAGGLQLGNWTEEEKTALACRMLALEGHSRTLAGQITVRRSDGSFLTTPLAVGFDEVGTDQIIRIDDSINVIQGSGAANPAIRFHLWIYRQRPDVNCIIHTHPPYVSALSMTGRPLRVAHMDATPFFNDCGFLSEWAGLPIADSEGAIIAAALGWKRSVLLAHHGFLCATGSIEESAYLSMLIENAAQLQLLAESTGRPIAELDPELAQESHDFLLRPDIVQSSFAMFARRALRNGAQHRHVSKSL</sequence>
<keyword evidence="4" id="KW-1185">Reference proteome</keyword>
<reference evidence="3 4" key="1">
    <citation type="journal article" date="2015" name="Stand. Genomic Sci.">
        <title>Genomic Encyclopedia of Bacterial and Archaeal Type Strains, Phase III: the genomes of soil and plant-associated and newly described type strains.</title>
        <authorList>
            <person name="Whitman W.B."/>
            <person name="Woyke T."/>
            <person name="Klenk H.P."/>
            <person name="Zhou Y."/>
            <person name="Lilburn T.G."/>
            <person name="Beck B.J."/>
            <person name="De Vos P."/>
            <person name="Vandamme P."/>
            <person name="Eisen J.A."/>
            <person name="Garrity G."/>
            <person name="Hugenholtz P."/>
            <person name="Kyrpides N.C."/>
        </authorList>
    </citation>
    <scope>NUCLEOTIDE SEQUENCE [LARGE SCALE GENOMIC DNA]</scope>
    <source>
        <strain evidence="3 4">ASC-9842</strain>
    </source>
</reference>
<comment type="caution">
    <text evidence="3">The sequence shown here is derived from an EMBL/GenBank/DDBJ whole genome shotgun (WGS) entry which is preliminary data.</text>
</comment>
<protein>
    <submittedName>
        <fullName evidence="3">L-fuculose-phosphate aldolase</fullName>
    </submittedName>
</protein>
<dbReference type="InterPro" id="IPR036409">
    <property type="entry name" value="Aldolase_II/adducin_N_sf"/>
</dbReference>
<dbReference type="SUPFAM" id="SSF53639">
    <property type="entry name" value="AraD/HMP-PK domain-like"/>
    <property type="match status" value="1"/>
</dbReference>
<evidence type="ECO:0000313" key="4">
    <source>
        <dbReference type="Proteomes" id="UP000291078"/>
    </source>
</evidence>
<name>A0A4Q7S862_9BURK</name>
<dbReference type="AlphaFoldDB" id="A0A4Q7S862"/>
<dbReference type="GO" id="GO:0005856">
    <property type="term" value="C:cytoskeleton"/>
    <property type="evidence" value="ECO:0007669"/>
    <property type="project" value="TreeGrafter"/>
</dbReference>
<comment type="similarity">
    <text evidence="1">Belongs to the aldolase class II family.</text>
</comment>
<evidence type="ECO:0000256" key="1">
    <source>
        <dbReference type="ARBA" id="ARBA00037961"/>
    </source>
</evidence>
<dbReference type="EMBL" id="SGXM01000001">
    <property type="protein sequence ID" value="RZT42503.1"/>
    <property type="molecule type" value="Genomic_DNA"/>
</dbReference>
<gene>
    <name evidence="3" type="ORF">EV147_1540</name>
</gene>
<dbReference type="PANTHER" id="PTHR10672:SF3">
    <property type="entry name" value="PROTEIN HU-LI TAI SHAO"/>
    <property type="match status" value="1"/>
</dbReference>
<dbReference type="RefSeq" id="WP_130391225.1">
    <property type="nucleotide sequence ID" value="NZ_SGXM01000001.1"/>
</dbReference>
<accession>A0A4Q7S862</accession>
<dbReference type="SMART" id="SM01007">
    <property type="entry name" value="Aldolase_II"/>
    <property type="match status" value="1"/>
</dbReference>
<dbReference type="Pfam" id="PF00596">
    <property type="entry name" value="Aldolase_II"/>
    <property type="match status" value="1"/>
</dbReference>
<dbReference type="Gene3D" id="3.40.225.10">
    <property type="entry name" value="Class II aldolase/adducin N-terminal domain"/>
    <property type="match status" value="1"/>
</dbReference>
<dbReference type="GO" id="GO:0051015">
    <property type="term" value="F:actin filament binding"/>
    <property type="evidence" value="ECO:0007669"/>
    <property type="project" value="TreeGrafter"/>
</dbReference>
<evidence type="ECO:0000259" key="2">
    <source>
        <dbReference type="SMART" id="SM01007"/>
    </source>
</evidence>